<proteinExistence type="predicted"/>
<comment type="caution">
    <text evidence="1">The sequence shown here is derived from an EMBL/GenBank/DDBJ whole genome shotgun (WGS) entry which is preliminary data.</text>
</comment>
<evidence type="ECO:0000313" key="1">
    <source>
        <dbReference type="EMBL" id="KAJ4833544.1"/>
    </source>
</evidence>
<evidence type="ECO:0000313" key="2">
    <source>
        <dbReference type="Proteomes" id="UP001141552"/>
    </source>
</evidence>
<dbReference type="Proteomes" id="UP001141552">
    <property type="component" value="Unassembled WGS sequence"/>
</dbReference>
<gene>
    <name evidence="1" type="ORF">Tsubulata_021228</name>
</gene>
<dbReference type="EMBL" id="JAKUCV010004922">
    <property type="protein sequence ID" value="KAJ4833544.1"/>
    <property type="molecule type" value="Genomic_DNA"/>
</dbReference>
<keyword evidence="2" id="KW-1185">Reference proteome</keyword>
<accession>A0A9Q0FMP9</accession>
<organism evidence="1 2">
    <name type="scientific">Turnera subulata</name>
    <dbReference type="NCBI Taxonomy" id="218843"/>
    <lineage>
        <taxon>Eukaryota</taxon>
        <taxon>Viridiplantae</taxon>
        <taxon>Streptophyta</taxon>
        <taxon>Embryophyta</taxon>
        <taxon>Tracheophyta</taxon>
        <taxon>Spermatophyta</taxon>
        <taxon>Magnoliopsida</taxon>
        <taxon>eudicotyledons</taxon>
        <taxon>Gunneridae</taxon>
        <taxon>Pentapetalae</taxon>
        <taxon>rosids</taxon>
        <taxon>fabids</taxon>
        <taxon>Malpighiales</taxon>
        <taxon>Passifloraceae</taxon>
        <taxon>Turnera</taxon>
    </lineage>
</organism>
<reference evidence="1" key="1">
    <citation type="submission" date="2022-02" db="EMBL/GenBank/DDBJ databases">
        <authorList>
            <person name="Henning P.M."/>
            <person name="McCubbin A.G."/>
            <person name="Shore J.S."/>
        </authorList>
    </citation>
    <scope>NUCLEOTIDE SEQUENCE</scope>
    <source>
        <strain evidence="1">F60SS</strain>
        <tissue evidence="1">Leaves</tissue>
    </source>
</reference>
<sequence>MGQRLELGGGSEKYWDLPFRLSKGKYESQAVEDIVFCLRDVCSGFDSPSQVTINNQTIRKTQACKTR</sequence>
<name>A0A9Q0FMP9_9ROSI</name>
<dbReference type="AlphaFoldDB" id="A0A9Q0FMP9"/>
<reference evidence="1" key="2">
    <citation type="journal article" date="2023" name="Plants (Basel)">
        <title>Annotation of the Turnera subulata (Passifloraceae) Draft Genome Reveals the S-Locus Evolved after the Divergence of Turneroideae from Passifloroideae in a Stepwise Manner.</title>
        <authorList>
            <person name="Henning P.M."/>
            <person name="Roalson E.H."/>
            <person name="Mir W."/>
            <person name="McCubbin A.G."/>
            <person name="Shore J.S."/>
        </authorList>
    </citation>
    <scope>NUCLEOTIDE SEQUENCE</scope>
    <source>
        <strain evidence="1">F60SS</strain>
    </source>
</reference>
<protein>
    <submittedName>
        <fullName evidence="1">Uncharacterized protein</fullName>
    </submittedName>
</protein>